<reference evidence="3 4" key="1">
    <citation type="submission" date="2019-09" db="EMBL/GenBank/DDBJ databases">
        <title>Goodfellowia gen. nov., a new genus of the Pseudonocardineae related to Actinoalloteichus, containing Goodfellowia coeruleoviolacea gen. nov., comb. nov. gen. nov., comb. nov.</title>
        <authorList>
            <person name="Labeda D."/>
        </authorList>
    </citation>
    <scope>NUCLEOTIDE SEQUENCE [LARGE SCALE GENOMIC DNA]</scope>
    <source>
        <strain evidence="3 4">AN110305</strain>
    </source>
</reference>
<dbReference type="Proteomes" id="UP000323454">
    <property type="component" value="Unassembled WGS sequence"/>
</dbReference>
<protein>
    <submittedName>
        <fullName evidence="3">Uncharacterized protein</fullName>
    </submittedName>
</protein>
<evidence type="ECO:0000256" key="1">
    <source>
        <dbReference type="SAM" id="MobiDB-lite"/>
    </source>
</evidence>
<dbReference type="RefSeq" id="WP_149850734.1">
    <property type="nucleotide sequence ID" value="NZ_VUOB01000029.1"/>
</dbReference>
<dbReference type="AlphaFoldDB" id="A0A5B2XEF9"/>
<keyword evidence="2" id="KW-0812">Transmembrane</keyword>
<accession>A0A5B2XEF9</accession>
<gene>
    <name evidence="3" type="ORF">F0L68_17975</name>
</gene>
<sequence length="96" mass="9866">MSRLHLIVALLFPAAFGLSVVGASPSALLAAATALTVAVAALVLITRPSDDSTAPAGVRAIALRERAHRTAFLRLRDPDAAGRPRPRAPGRGYSAA</sequence>
<feature type="transmembrane region" description="Helical" evidence="2">
    <location>
        <begin position="27"/>
        <end position="45"/>
    </location>
</feature>
<name>A0A5B2XEF9_9PSEU</name>
<proteinExistence type="predicted"/>
<feature type="region of interest" description="Disordered" evidence="1">
    <location>
        <begin position="74"/>
        <end position="96"/>
    </location>
</feature>
<dbReference type="InterPro" id="IPR045635">
    <property type="entry name" value="DUF6412"/>
</dbReference>
<evidence type="ECO:0000256" key="2">
    <source>
        <dbReference type="SAM" id="Phobius"/>
    </source>
</evidence>
<dbReference type="EMBL" id="VUOB01000029">
    <property type="protein sequence ID" value="KAA2261330.1"/>
    <property type="molecule type" value="Genomic_DNA"/>
</dbReference>
<organism evidence="3 4">
    <name type="scientific">Solihabitans fulvus</name>
    <dbReference type="NCBI Taxonomy" id="1892852"/>
    <lineage>
        <taxon>Bacteria</taxon>
        <taxon>Bacillati</taxon>
        <taxon>Actinomycetota</taxon>
        <taxon>Actinomycetes</taxon>
        <taxon>Pseudonocardiales</taxon>
        <taxon>Pseudonocardiaceae</taxon>
        <taxon>Solihabitans</taxon>
    </lineage>
</organism>
<reference evidence="3 4" key="2">
    <citation type="submission" date="2019-09" db="EMBL/GenBank/DDBJ databases">
        <authorList>
            <person name="Jin C."/>
        </authorList>
    </citation>
    <scope>NUCLEOTIDE SEQUENCE [LARGE SCALE GENOMIC DNA]</scope>
    <source>
        <strain evidence="3 4">AN110305</strain>
    </source>
</reference>
<keyword evidence="4" id="KW-1185">Reference proteome</keyword>
<evidence type="ECO:0000313" key="4">
    <source>
        <dbReference type="Proteomes" id="UP000323454"/>
    </source>
</evidence>
<evidence type="ECO:0000313" key="3">
    <source>
        <dbReference type="EMBL" id="KAA2261330.1"/>
    </source>
</evidence>
<dbReference type="Pfam" id="PF19950">
    <property type="entry name" value="DUF6412"/>
    <property type="match status" value="1"/>
</dbReference>
<keyword evidence="2" id="KW-1133">Transmembrane helix</keyword>
<keyword evidence="2" id="KW-0472">Membrane</keyword>
<comment type="caution">
    <text evidence="3">The sequence shown here is derived from an EMBL/GenBank/DDBJ whole genome shotgun (WGS) entry which is preliminary data.</text>
</comment>